<dbReference type="Pfam" id="PF08501">
    <property type="entry name" value="Shikimate_dh_N"/>
    <property type="match status" value="1"/>
</dbReference>
<dbReference type="SUPFAM" id="SSF53223">
    <property type="entry name" value="Aminoacid dehydrogenase-like, N-terminal domain"/>
    <property type="match status" value="1"/>
</dbReference>
<dbReference type="HAMAP" id="MF_00222">
    <property type="entry name" value="Shikimate_DH_AroE"/>
    <property type="match status" value="1"/>
</dbReference>
<comment type="function">
    <text evidence="8">Involved in the biosynthesis of the chorismate, which leads to the biosynthesis of aromatic amino acids. Catalyzes the reversible NADPH linked reduction of 3-dehydroshikimate (DHSA) to yield shikimate (SA).</text>
</comment>
<keyword evidence="3 8" id="KW-0028">Amino-acid biosynthesis</keyword>
<feature type="active site" description="Proton acceptor" evidence="8">
    <location>
        <position position="74"/>
    </location>
</feature>
<dbReference type="GO" id="GO:0009423">
    <property type="term" value="P:chorismate biosynthetic process"/>
    <property type="evidence" value="ECO:0007669"/>
    <property type="project" value="UniProtKB-UniRule"/>
</dbReference>
<dbReference type="Proteomes" id="UP000548867">
    <property type="component" value="Unassembled WGS sequence"/>
</dbReference>
<dbReference type="InterPro" id="IPR011342">
    <property type="entry name" value="Shikimate_DH"/>
</dbReference>
<dbReference type="GO" id="GO:0005829">
    <property type="term" value="C:cytosol"/>
    <property type="evidence" value="ECO:0007669"/>
    <property type="project" value="TreeGrafter"/>
</dbReference>
<feature type="domain" description="Shikimate dehydrogenase substrate binding N-terminal" evidence="9">
    <location>
        <begin position="14"/>
        <end position="97"/>
    </location>
</feature>
<evidence type="ECO:0000256" key="3">
    <source>
        <dbReference type="ARBA" id="ARBA00022605"/>
    </source>
</evidence>
<dbReference type="InterPro" id="IPR046346">
    <property type="entry name" value="Aminoacid_DH-like_N_sf"/>
</dbReference>
<evidence type="ECO:0000313" key="10">
    <source>
        <dbReference type="EMBL" id="MBB3954492.1"/>
    </source>
</evidence>
<dbReference type="Gene3D" id="3.40.50.10860">
    <property type="entry name" value="Leucine Dehydrogenase, chain A, domain 1"/>
    <property type="match status" value="1"/>
</dbReference>
<evidence type="ECO:0000256" key="4">
    <source>
        <dbReference type="ARBA" id="ARBA00022857"/>
    </source>
</evidence>
<dbReference type="EMBL" id="JACIDX010000004">
    <property type="protein sequence ID" value="MBB3954492.1"/>
    <property type="molecule type" value="Genomic_DNA"/>
</dbReference>
<comment type="subunit">
    <text evidence="8">Homodimer.</text>
</comment>
<feature type="binding site" evidence="8">
    <location>
        <position position="95"/>
    </location>
    <ligand>
        <name>shikimate</name>
        <dbReference type="ChEBI" id="CHEBI:36208"/>
    </ligand>
</feature>
<protein>
    <recommendedName>
        <fullName evidence="2 8">Shikimate dehydrogenase (NADP(+))</fullName>
        <shortName evidence="8">SDH</shortName>
        <ecNumber evidence="2 8">1.1.1.25</ecNumber>
    </recommendedName>
</protein>
<accession>A0A7W6G706</accession>
<dbReference type="PANTHER" id="PTHR21089:SF1">
    <property type="entry name" value="BIFUNCTIONAL 3-DEHYDROQUINATE DEHYDRATASE_SHIKIMATE DEHYDROGENASE, CHLOROPLASTIC"/>
    <property type="match status" value="1"/>
</dbReference>
<dbReference type="UniPathway" id="UPA00053">
    <property type="reaction ID" value="UER00087"/>
</dbReference>
<dbReference type="RefSeq" id="WP_343059020.1">
    <property type="nucleotide sequence ID" value="NZ_JACIDX010000004.1"/>
</dbReference>
<feature type="binding site" evidence="8">
    <location>
        <position position="250"/>
    </location>
    <ligand>
        <name>NADP(+)</name>
        <dbReference type="ChEBI" id="CHEBI:58349"/>
    </ligand>
</feature>
<feature type="binding site" evidence="8">
    <location>
        <position position="70"/>
    </location>
    <ligand>
        <name>shikimate</name>
        <dbReference type="ChEBI" id="CHEBI:36208"/>
    </ligand>
</feature>
<evidence type="ECO:0000313" key="11">
    <source>
        <dbReference type="Proteomes" id="UP000548867"/>
    </source>
</evidence>
<dbReference type="GO" id="GO:0019632">
    <property type="term" value="P:shikimate metabolic process"/>
    <property type="evidence" value="ECO:0007669"/>
    <property type="project" value="InterPro"/>
</dbReference>
<feature type="binding site" evidence="8">
    <location>
        <position position="111"/>
    </location>
    <ligand>
        <name>shikimate</name>
        <dbReference type="ChEBI" id="CHEBI:36208"/>
    </ligand>
</feature>
<dbReference type="GO" id="GO:0004764">
    <property type="term" value="F:shikimate 3-dehydrogenase (NADP+) activity"/>
    <property type="evidence" value="ECO:0007669"/>
    <property type="project" value="UniProtKB-UniRule"/>
</dbReference>
<comment type="caution">
    <text evidence="10">The sequence shown here is derived from an EMBL/GenBank/DDBJ whole genome shotgun (WGS) entry which is preliminary data.</text>
</comment>
<name>A0A7W6G706_9SPHN</name>
<feature type="binding site" evidence="8">
    <location>
        <position position="227"/>
    </location>
    <ligand>
        <name>NADP(+)</name>
        <dbReference type="ChEBI" id="CHEBI:58349"/>
    </ligand>
</feature>
<dbReference type="GO" id="GO:0050661">
    <property type="term" value="F:NADP binding"/>
    <property type="evidence" value="ECO:0007669"/>
    <property type="project" value="InterPro"/>
</dbReference>
<dbReference type="PANTHER" id="PTHR21089">
    <property type="entry name" value="SHIKIMATE DEHYDROGENASE"/>
    <property type="match status" value="1"/>
</dbReference>
<organism evidence="10 11">
    <name type="scientific">Novosphingobium sediminicola</name>
    <dbReference type="NCBI Taxonomy" id="563162"/>
    <lineage>
        <taxon>Bacteria</taxon>
        <taxon>Pseudomonadati</taxon>
        <taxon>Pseudomonadota</taxon>
        <taxon>Alphaproteobacteria</taxon>
        <taxon>Sphingomonadales</taxon>
        <taxon>Sphingomonadaceae</taxon>
        <taxon>Novosphingobium</taxon>
    </lineage>
</organism>
<dbReference type="InterPro" id="IPR013708">
    <property type="entry name" value="Shikimate_DH-bd_N"/>
</dbReference>
<dbReference type="AlphaFoldDB" id="A0A7W6G706"/>
<keyword evidence="5 8" id="KW-0560">Oxidoreductase</keyword>
<keyword evidence="4 8" id="KW-0521">NADP</keyword>
<feature type="binding site" evidence="8">
    <location>
        <begin position="22"/>
        <end position="24"/>
    </location>
    <ligand>
        <name>shikimate</name>
        <dbReference type="ChEBI" id="CHEBI:36208"/>
    </ligand>
</feature>
<evidence type="ECO:0000256" key="1">
    <source>
        <dbReference type="ARBA" id="ARBA00004871"/>
    </source>
</evidence>
<reference evidence="10 11" key="1">
    <citation type="submission" date="2020-08" db="EMBL/GenBank/DDBJ databases">
        <title>Genomic Encyclopedia of Type Strains, Phase IV (KMG-IV): sequencing the most valuable type-strain genomes for metagenomic binning, comparative biology and taxonomic classification.</title>
        <authorList>
            <person name="Goeker M."/>
        </authorList>
    </citation>
    <scope>NUCLEOTIDE SEQUENCE [LARGE SCALE GENOMIC DNA]</scope>
    <source>
        <strain evidence="10 11">DSM 27057</strain>
    </source>
</reference>
<evidence type="ECO:0000256" key="5">
    <source>
        <dbReference type="ARBA" id="ARBA00023002"/>
    </source>
</evidence>
<dbReference type="EC" id="1.1.1.25" evidence="2 8"/>
<comment type="caution">
    <text evidence="8">Lacks conserved residue(s) required for the propagation of feature annotation.</text>
</comment>
<comment type="similarity">
    <text evidence="8">Belongs to the shikimate dehydrogenase family.</text>
</comment>
<dbReference type="GO" id="GO:0009073">
    <property type="term" value="P:aromatic amino acid family biosynthetic process"/>
    <property type="evidence" value="ECO:0007669"/>
    <property type="project" value="UniProtKB-KW"/>
</dbReference>
<evidence type="ECO:0000256" key="2">
    <source>
        <dbReference type="ARBA" id="ARBA00012962"/>
    </source>
</evidence>
<dbReference type="GO" id="GO:0008652">
    <property type="term" value="P:amino acid biosynthetic process"/>
    <property type="evidence" value="ECO:0007669"/>
    <property type="project" value="UniProtKB-KW"/>
</dbReference>
<sequence length="285" mass="29684">MTEILAPTRPFAEVIGDPIAQSKSPAIHGHWLERLGLEADYGRAHVLPADLPAYIAARRAEPLWRGCNVTMPHKQTIIPLLDGLDPLAARIGAVNTVAVEQDGRLIGHNTDAPGFIEPLLPVLGDELAPENALVIGAGGAARAIVVALADAGIAITLAARDPAKAQDLLDELAPGPRHRAAALGDFARGGDGEFGMIVNASPLGMVGNPPLALDLSHGRPAAIVYDIVTAPLETPLLAAARAEGMRCIDGLTMLIGQAGIAFEHFYGVDPARERGDVALRAILTA</sequence>
<feature type="binding site" evidence="8">
    <location>
        <begin position="136"/>
        <end position="140"/>
    </location>
    <ligand>
        <name>NADP(+)</name>
        <dbReference type="ChEBI" id="CHEBI:58349"/>
    </ligand>
</feature>
<comment type="catalytic activity">
    <reaction evidence="7 8">
        <text>shikimate + NADP(+) = 3-dehydroshikimate + NADPH + H(+)</text>
        <dbReference type="Rhea" id="RHEA:17737"/>
        <dbReference type="ChEBI" id="CHEBI:15378"/>
        <dbReference type="ChEBI" id="CHEBI:16630"/>
        <dbReference type="ChEBI" id="CHEBI:36208"/>
        <dbReference type="ChEBI" id="CHEBI:57783"/>
        <dbReference type="ChEBI" id="CHEBI:58349"/>
        <dbReference type="EC" id="1.1.1.25"/>
    </reaction>
</comment>
<dbReference type="InterPro" id="IPR036291">
    <property type="entry name" value="NAD(P)-bd_dom_sf"/>
</dbReference>
<evidence type="ECO:0000259" key="9">
    <source>
        <dbReference type="Pfam" id="PF08501"/>
    </source>
</evidence>
<dbReference type="Gene3D" id="3.40.50.720">
    <property type="entry name" value="NAD(P)-binding Rossmann-like Domain"/>
    <property type="match status" value="1"/>
</dbReference>
<gene>
    <name evidence="8" type="primary">aroE</name>
    <name evidence="10" type="ORF">GGR38_001419</name>
</gene>
<proteinExistence type="inferred from homology"/>
<keyword evidence="11" id="KW-1185">Reference proteome</keyword>
<evidence type="ECO:0000256" key="6">
    <source>
        <dbReference type="ARBA" id="ARBA00023141"/>
    </source>
</evidence>
<evidence type="ECO:0000256" key="7">
    <source>
        <dbReference type="ARBA" id="ARBA00049442"/>
    </source>
</evidence>
<evidence type="ECO:0000256" key="8">
    <source>
        <dbReference type="HAMAP-Rule" id="MF_00222"/>
    </source>
</evidence>
<dbReference type="SUPFAM" id="SSF51735">
    <property type="entry name" value="NAD(P)-binding Rossmann-fold domains"/>
    <property type="match status" value="1"/>
</dbReference>
<keyword evidence="6 8" id="KW-0057">Aromatic amino acid biosynthesis</keyword>
<feature type="binding site" evidence="8">
    <location>
        <position position="257"/>
    </location>
    <ligand>
        <name>shikimate</name>
        <dbReference type="ChEBI" id="CHEBI:36208"/>
    </ligand>
</feature>
<dbReference type="InterPro" id="IPR022893">
    <property type="entry name" value="Shikimate_DH_fam"/>
</dbReference>
<dbReference type="CDD" id="cd01065">
    <property type="entry name" value="NAD_bind_Shikimate_DH"/>
    <property type="match status" value="1"/>
</dbReference>
<dbReference type="NCBIfam" id="TIGR00507">
    <property type="entry name" value="aroE"/>
    <property type="match status" value="1"/>
</dbReference>
<comment type="pathway">
    <text evidence="1 8">Metabolic intermediate biosynthesis; chorismate biosynthesis; chorismate from D-erythrose 4-phosphate and phosphoenolpyruvate: step 4/7.</text>
</comment>